<feature type="domain" description="VTT" evidence="8">
    <location>
        <begin position="36"/>
        <end position="160"/>
    </location>
</feature>
<evidence type="ECO:0000313" key="9">
    <source>
        <dbReference type="EMBL" id="AFZ15269.1"/>
    </source>
</evidence>
<evidence type="ECO:0000256" key="5">
    <source>
        <dbReference type="ARBA" id="ARBA00022989"/>
    </source>
</evidence>
<evidence type="ECO:0000256" key="1">
    <source>
        <dbReference type="ARBA" id="ARBA00004651"/>
    </source>
</evidence>
<feature type="transmembrane region" description="Helical" evidence="7">
    <location>
        <begin position="56"/>
        <end position="77"/>
    </location>
</feature>
<dbReference type="eggNOG" id="COG0586">
    <property type="taxonomic scope" value="Bacteria"/>
</dbReference>
<dbReference type="PATRIC" id="fig|1173022.3.peg.4848"/>
<evidence type="ECO:0000256" key="6">
    <source>
        <dbReference type="ARBA" id="ARBA00023136"/>
    </source>
</evidence>
<name>K9W642_9CYAN</name>
<accession>K9W642</accession>
<keyword evidence="6 7" id="KW-0472">Membrane</keyword>
<keyword evidence="3" id="KW-1003">Cell membrane</keyword>
<organism evidence="9 10">
    <name type="scientific">Crinalium epipsammum PCC 9333</name>
    <dbReference type="NCBI Taxonomy" id="1173022"/>
    <lineage>
        <taxon>Bacteria</taxon>
        <taxon>Bacillati</taxon>
        <taxon>Cyanobacteriota</taxon>
        <taxon>Cyanophyceae</taxon>
        <taxon>Gomontiellales</taxon>
        <taxon>Gomontiellaceae</taxon>
        <taxon>Crinalium</taxon>
    </lineage>
</organism>
<reference evidence="9 10" key="1">
    <citation type="submission" date="2012-06" db="EMBL/GenBank/DDBJ databases">
        <title>Finished chromosome of genome of Crinalium epipsammum PCC 9333.</title>
        <authorList>
            <consortium name="US DOE Joint Genome Institute"/>
            <person name="Gugger M."/>
            <person name="Coursin T."/>
            <person name="Rippka R."/>
            <person name="Tandeau De Marsac N."/>
            <person name="Huntemann M."/>
            <person name="Wei C.-L."/>
            <person name="Han J."/>
            <person name="Detter J.C."/>
            <person name="Han C."/>
            <person name="Tapia R."/>
            <person name="Davenport K."/>
            <person name="Daligault H."/>
            <person name="Erkkila T."/>
            <person name="Gu W."/>
            <person name="Munk A.C.C."/>
            <person name="Teshima H."/>
            <person name="Xu Y."/>
            <person name="Chain P."/>
            <person name="Chen A."/>
            <person name="Krypides N."/>
            <person name="Mavromatis K."/>
            <person name="Markowitz V."/>
            <person name="Szeto E."/>
            <person name="Ivanova N."/>
            <person name="Mikhailova N."/>
            <person name="Ovchinnikova G."/>
            <person name="Pagani I."/>
            <person name="Pati A."/>
            <person name="Goodwin L."/>
            <person name="Peters L."/>
            <person name="Pitluck S."/>
            <person name="Woyke T."/>
            <person name="Kerfeld C."/>
        </authorList>
    </citation>
    <scope>NUCLEOTIDE SEQUENCE [LARGE SCALE GENOMIC DNA]</scope>
    <source>
        <strain evidence="9 10">PCC 9333</strain>
    </source>
</reference>
<dbReference type="HOGENOM" id="CLU_044208_4_2_3"/>
<feature type="transmembrane region" description="Helical" evidence="7">
    <location>
        <begin position="176"/>
        <end position="198"/>
    </location>
</feature>
<dbReference type="PANTHER" id="PTHR42709:SF6">
    <property type="entry name" value="UNDECAPRENYL PHOSPHATE TRANSPORTER A"/>
    <property type="match status" value="1"/>
</dbReference>
<evidence type="ECO:0000256" key="2">
    <source>
        <dbReference type="ARBA" id="ARBA00010792"/>
    </source>
</evidence>
<evidence type="ECO:0000256" key="3">
    <source>
        <dbReference type="ARBA" id="ARBA00022475"/>
    </source>
</evidence>
<dbReference type="Pfam" id="PF09335">
    <property type="entry name" value="VTT_dom"/>
    <property type="match status" value="1"/>
</dbReference>
<evidence type="ECO:0000256" key="7">
    <source>
        <dbReference type="SAM" id="Phobius"/>
    </source>
</evidence>
<dbReference type="PANTHER" id="PTHR42709">
    <property type="entry name" value="ALKALINE PHOSPHATASE LIKE PROTEIN"/>
    <property type="match status" value="1"/>
</dbReference>
<dbReference type="InterPro" id="IPR032816">
    <property type="entry name" value="VTT_dom"/>
</dbReference>
<keyword evidence="4 7" id="KW-0812">Transmembrane</keyword>
<feature type="transmembrane region" description="Helical" evidence="7">
    <location>
        <begin position="142"/>
        <end position="164"/>
    </location>
</feature>
<dbReference type="RefSeq" id="WP_015205360.1">
    <property type="nucleotide sequence ID" value="NC_019753.1"/>
</dbReference>
<dbReference type="OrthoDB" id="9813426at2"/>
<dbReference type="AlphaFoldDB" id="K9W642"/>
<keyword evidence="5 7" id="KW-1133">Transmembrane helix</keyword>
<keyword evidence="10" id="KW-1185">Reference proteome</keyword>
<evidence type="ECO:0000256" key="4">
    <source>
        <dbReference type="ARBA" id="ARBA00022692"/>
    </source>
</evidence>
<dbReference type="GO" id="GO:0005886">
    <property type="term" value="C:plasma membrane"/>
    <property type="evidence" value="ECO:0007669"/>
    <property type="project" value="UniProtKB-SubCell"/>
</dbReference>
<comment type="similarity">
    <text evidence="2">Belongs to the DedA family.</text>
</comment>
<dbReference type="Proteomes" id="UP000010472">
    <property type="component" value="Chromosome"/>
</dbReference>
<dbReference type="KEGG" id="cep:Cri9333_4488"/>
<comment type="subcellular location">
    <subcellularLocation>
        <location evidence="1">Cell membrane</location>
        <topology evidence="1">Multi-pass membrane protein</topology>
    </subcellularLocation>
</comment>
<gene>
    <name evidence="9" type="ORF">Cri9333_4488</name>
</gene>
<evidence type="ECO:0000259" key="8">
    <source>
        <dbReference type="Pfam" id="PF09335"/>
    </source>
</evidence>
<feature type="transmembrane region" description="Helical" evidence="7">
    <location>
        <begin position="116"/>
        <end position="135"/>
    </location>
</feature>
<protein>
    <submittedName>
        <fullName evidence="9">SNARE associated Golgi protein-like protein</fullName>
    </submittedName>
</protein>
<proteinExistence type="inferred from homology"/>
<feature type="transmembrane region" description="Helical" evidence="7">
    <location>
        <begin position="20"/>
        <end position="49"/>
    </location>
</feature>
<evidence type="ECO:0000313" key="10">
    <source>
        <dbReference type="Proteomes" id="UP000010472"/>
    </source>
</evidence>
<sequence length="210" mass="23069">MSLEFLSLETIQEIAHRFGYLAVFLGILFENLGIPLPGETVTIVGGFLAGSGELNYWILLVDAILGAVLGGICGYWIGRLGGWSMLVSIGSFFRIKEEQLVELKDKFTENASKAVFFGRFVALLRIFASPMAGIVEMPFWKFLGFNVAGATVWASVMVSLAFFVGRIVSLEQLVTWAAQFAFVALLIAIAVIVIPIWLESRKTAQPEQPE</sequence>
<dbReference type="InterPro" id="IPR051311">
    <property type="entry name" value="DedA_domain"/>
</dbReference>
<dbReference type="STRING" id="1173022.Cri9333_4488"/>
<dbReference type="EMBL" id="CP003620">
    <property type="protein sequence ID" value="AFZ15269.1"/>
    <property type="molecule type" value="Genomic_DNA"/>
</dbReference>